<reference evidence="2" key="1">
    <citation type="submission" date="2016-03" db="EMBL/GenBank/DDBJ databases">
        <title>Novel chaperonins are prevalent in the virioplankton and link to viral biology and ecology.</title>
        <authorList>
            <person name="Marine R.L."/>
            <person name="Nasko D.J."/>
            <person name="Polson S.W."/>
            <person name="Wommack K.E."/>
        </authorList>
    </citation>
    <scope>NUCLEOTIDE SEQUENCE</scope>
</reference>
<gene>
    <name evidence="2" type="primary">groES</name>
</gene>
<evidence type="ECO:0000313" key="2">
    <source>
        <dbReference type="EMBL" id="ASN63689.1"/>
    </source>
</evidence>
<accession>A0A221S411</accession>
<sequence length="91" mass="10063">MKAINNYVLIKKINEEVKTKSGLLLTGQESGDMRYGKGEVLSPGSLVNTVVAGDIIYYDKGRTHDVLIDGNWITVIREVDIVVAVDKKDQL</sequence>
<name>A0A221S411_9VIRU</name>
<dbReference type="Pfam" id="PF00166">
    <property type="entry name" value="Cpn10"/>
    <property type="match status" value="1"/>
</dbReference>
<organism evidence="2">
    <name type="scientific">uncultured virus</name>
    <dbReference type="NCBI Taxonomy" id="340016"/>
    <lineage>
        <taxon>Viruses</taxon>
        <taxon>environmental samples</taxon>
    </lineage>
</organism>
<dbReference type="Gene3D" id="2.30.33.40">
    <property type="entry name" value="GroES chaperonin"/>
    <property type="match status" value="1"/>
</dbReference>
<dbReference type="CDD" id="cd00320">
    <property type="entry name" value="cpn10"/>
    <property type="match status" value="1"/>
</dbReference>
<dbReference type="SUPFAM" id="SSF50129">
    <property type="entry name" value="GroES-like"/>
    <property type="match status" value="1"/>
</dbReference>
<dbReference type="EMBL" id="KU971095">
    <property type="protein sequence ID" value="ASN63689.1"/>
    <property type="molecule type" value="Genomic_DNA"/>
</dbReference>
<proteinExistence type="predicted"/>
<dbReference type="InterPro" id="IPR020818">
    <property type="entry name" value="Chaperonin_GroES"/>
</dbReference>
<keyword evidence="1" id="KW-0143">Chaperone</keyword>
<dbReference type="GO" id="GO:0005524">
    <property type="term" value="F:ATP binding"/>
    <property type="evidence" value="ECO:0007669"/>
    <property type="project" value="InterPro"/>
</dbReference>
<evidence type="ECO:0000256" key="1">
    <source>
        <dbReference type="ARBA" id="ARBA00023186"/>
    </source>
</evidence>
<dbReference type="SMART" id="SM00883">
    <property type="entry name" value="Cpn10"/>
    <property type="match status" value="1"/>
</dbReference>
<protein>
    <submittedName>
        <fullName evidence="2">Co-chaperonin GroES</fullName>
    </submittedName>
</protein>
<dbReference type="InterPro" id="IPR037124">
    <property type="entry name" value="Chaperonin_GroES_sf"/>
</dbReference>
<dbReference type="InterPro" id="IPR011032">
    <property type="entry name" value="GroES-like_sf"/>
</dbReference>
<dbReference type="GO" id="GO:0044183">
    <property type="term" value="F:protein folding chaperone"/>
    <property type="evidence" value="ECO:0007669"/>
    <property type="project" value="InterPro"/>
</dbReference>